<organism evidence="2 3">
    <name type="scientific">Guopingia tenuis</name>
    <dbReference type="NCBI Taxonomy" id="2763656"/>
    <lineage>
        <taxon>Bacteria</taxon>
        <taxon>Bacillati</taxon>
        <taxon>Bacillota</taxon>
        <taxon>Clostridia</taxon>
        <taxon>Christensenellales</taxon>
        <taxon>Christensenellaceae</taxon>
        <taxon>Guopingia</taxon>
    </lineage>
</organism>
<dbReference type="PANTHER" id="PTHR34203">
    <property type="entry name" value="METHYLTRANSFERASE, FKBM FAMILY PROTEIN"/>
    <property type="match status" value="1"/>
</dbReference>
<comment type="caution">
    <text evidence="2">The sequence shown here is derived from an EMBL/GenBank/DDBJ whole genome shotgun (WGS) entry which is preliminary data.</text>
</comment>
<evidence type="ECO:0000313" key="2">
    <source>
        <dbReference type="EMBL" id="MBC8538364.1"/>
    </source>
</evidence>
<dbReference type="AlphaFoldDB" id="A0A926DJE6"/>
<dbReference type="PANTHER" id="PTHR34203:SF15">
    <property type="entry name" value="SLL1173 PROTEIN"/>
    <property type="match status" value="1"/>
</dbReference>
<dbReference type="SUPFAM" id="SSF53335">
    <property type="entry name" value="S-adenosyl-L-methionine-dependent methyltransferases"/>
    <property type="match status" value="1"/>
</dbReference>
<dbReference type="Proteomes" id="UP000617951">
    <property type="component" value="Unassembled WGS sequence"/>
</dbReference>
<keyword evidence="2" id="KW-0489">Methyltransferase</keyword>
<dbReference type="GO" id="GO:0008168">
    <property type="term" value="F:methyltransferase activity"/>
    <property type="evidence" value="ECO:0007669"/>
    <property type="project" value="UniProtKB-KW"/>
</dbReference>
<dbReference type="GO" id="GO:0032259">
    <property type="term" value="P:methylation"/>
    <property type="evidence" value="ECO:0007669"/>
    <property type="project" value="UniProtKB-KW"/>
</dbReference>
<dbReference type="RefSeq" id="WP_249280134.1">
    <property type="nucleotide sequence ID" value="NZ_JACRSS010000002.1"/>
</dbReference>
<sequence>MEGLSWLNAEESWMDRVRHTKKPVVVYGMGNGADKLFALLEEQGVAVADVMASDGFVRGHVYRGFRVKTYHEICERYGDVLILLAFATDLADVMEGIHRIAREQEVYAPDLPVFGGGIFDAAYAETHAGELAEVYARLADGESRRVMAGLLNFRLHGRMEELEAIASPRARAYREILRLTREETYADLGAYTGDTIREFLECTGGYRGIIALEPAEKNFEKLEKYAEENHLENAELHRLAAYSGPAVLKFSAKSGRCAAIAGGGKREVPADSLDHILNGRGVSFVKMDVEGAERPAILGMEATIRRWHPKMLMAAYHRTEDIYTLPRMLWEIWPEARIYLRKHPYIPGWEANFYIV</sequence>
<keyword evidence="2" id="KW-0808">Transferase</keyword>
<dbReference type="Pfam" id="PF05050">
    <property type="entry name" value="Methyltransf_21"/>
    <property type="match status" value="1"/>
</dbReference>
<dbReference type="NCBIfam" id="TIGR01444">
    <property type="entry name" value="fkbM_fam"/>
    <property type="match status" value="1"/>
</dbReference>
<accession>A0A926DJE6</accession>
<feature type="domain" description="Methyltransferase FkbM" evidence="1">
    <location>
        <begin position="187"/>
        <end position="323"/>
    </location>
</feature>
<evidence type="ECO:0000313" key="3">
    <source>
        <dbReference type="Proteomes" id="UP000617951"/>
    </source>
</evidence>
<gene>
    <name evidence="2" type="ORF">H8693_05385</name>
</gene>
<dbReference type="InterPro" id="IPR006342">
    <property type="entry name" value="FkbM_mtfrase"/>
</dbReference>
<keyword evidence="3" id="KW-1185">Reference proteome</keyword>
<protein>
    <submittedName>
        <fullName evidence="2">FkbM family methyltransferase</fullName>
    </submittedName>
</protein>
<dbReference type="InterPro" id="IPR052514">
    <property type="entry name" value="SAM-dependent_MTase"/>
</dbReference>
<reference evidence="2" key="1">
    <citation type="submission" date="2020-08" db="EMBL/GenBank/DDBJ databases">
        <title>Genome public.</title>
        <authorList>
            <person name="Liu C."/>
            <person name="Sun Q."/>
        </authorList>
    </citation>
    <scope>NUCLEOTIDE SEQUENCE</scope>
    <source>
        <strain evidence="2">NSJ-63</strain>
    </source>
</reference>
<name>A0A926DJE6_9FIRM</name>
<dbReference type="Gene3D" id="3.40.50.150">
    <property type="entry name" value="Vaccinia Virus protein VP39"/>
    <property type="match status" value="1"/>
</dbReference>
<proteinExistence type="predicted"/>
<dbReference type="InterPro" id="IPR029063">
    <property type="entry name" value="SAM-dependent_MTases_sf"/>
</dbReference>
<evidence type="ECO:0000259" key="1">
    <source>
        <dbReference type="Pfam" id="PF05050"/>
    </source>
</evidence>
<dbReference type="EMBL" id="JACRSS010000002">
    <property type="protein sequence ID" value="MBC8538364.1"/>
    <property type="molecule type" value="Genomic_DNA"/>
</dbReference>